<evidence type="ECO:0008006" key="4">
    <source>
        <dbReference type="Google" id="ProtNLM"/>
    </source>
</evidence>
<evidence type="ECO:0000313" key="3">
    <source>
        <dbReference type="Proteomes" id="UP000265520"/>
    </source>
</evidence>
<evidence type="ECO:0000313" key="2">
    <source>
        <dbReference type="EMBL" id="MCI94639.1"/>
    </source>
</evidence>
<organism evidence="2 3">
    <name type="scientific">Trifolium medium</name>
    <dbReference type="NCBI Taxonomy" id="97028"/>
    <lineage>
        <taxon>Eukaryota</taxon>
        <taxon>Viridiplantae</taxon>
        <taxon>Streptophyta</taxon>
        <taxon>Embryophyta</taxon>
        <taxon>Tracheophyta</taxon>
        <taxon>Spermatophyta</taxon>
        <taxon>Magnoliopsida</taxon>
        <taxon>eudicotyledons</taxon>
        <taxon>Gunneridae</taxon>
        <taxon>Pentapetalae</taxon>
        <taxon>rosids</taxon>
        <taxon>fabids</taxon>
        <taxon>Fabales</taxon>
        <taxon>Fabaceae</taxon>
        <taxon>Papilionoideae</taxon>
        <taxon>50 kb inversion clade</taxon>
        <taxon>NPAAA clade</taxon>
        <taxon>Hologalegina</taxon>
        <taxon>IRL clade</taxon>
        <taxon>Trifolieae</taxon>
        <taxon>Trifolium</taxon>
    </lineage>
</organism>
<evidence type="ECO:0000256" key="1">
    <source>
        <dbReference type="SAM" id="SignalP"/>
    </source>
</evidence>
<protein>
    <recommendedName>
        <fullName evidence="4">Secreted protein</fullName>
    </recommendedName>
</protein>
<keyword evidence="1" id="KW-0732">Signal</keyword>
<name>A0A392W4F1_9FABA</name>
<proteinExistence type="predicted"/>
<reference evidence="2 3" key="1">
    <citation type="journal article" date="2018" name="Front. Plant Sci.">
        <title>Red Clover (Trifolium pratense) and Zigzag Clover (T. medium) - A Picture of Genomic Similarities and Differences.</title>
        <authorList>
            <person name="Dluhosova J."/>
            <person name="Istvanek J."/>
            <person name="Nedelnik J."/>
            <person name="Repkova J."/>
        </authorList>
    </citation>
    <scope>NUCLEOTIDE SEQUENCE [LARGE SCALE GENOMIC DNA]</scope>
    <source>
        <strain evidence="3">cv. 10/8</strain>
        <tissue evidence="2">Leaf</tissue>
    </source>
</reference>
<feature type="chain" id="PRO_5017356069" description="Secreted protein" evidence="1">
    <location>
        <begin position="24"/>
        <end position="57"/>
    </location>
</feature>
<keyword evidence="3" id="KW-1185">Reference proteome</keyword>
<accession>A0A392W4F1</accession>
<dbReference type="Proteomes" id="UP000265520">
    <property type="component" value="Unassembled WGS sequence"/>
</dbReference>
<feature type="signal peptide" evidence="1">
    <location>
        <begin position="1"/>
        <end position="23"/>
    </location>
</feature>
<sequence>MLGATRSVMMLRAFLLLVPPQRAREVGATRNRCWGCPVFFRVLAQRAGWCCATRRLS</sequence>
<comment type="caution">
    <text evidence="2">The sequence shown here is derived from an EMBL/GenBank/DDBJ whole genome shotgun (WGS) entry which is preliminary data.</text>
</comment>
<dbReference type="EMBL" id="LXQA011362029">
    <property type="protein sequence ID" value="MCI94639.1"/>
    <property type="molecule type" value="Genomic_DNA"/>
</dbReference>
<feature type="non-terminal residue" evidence="2">
    <location>
        <position position="57"/>
    </location>
</feature>
<dbReference type="AlphaFoldDB" id="A0A392W4F1"/>